<comment type="caution">
    <text evidence="1">The sequence shown here is derived from an EMBL/GenBank/DDBJ whole genome shotgun (WGS) entry which is preliminary data.</text>
</comment>
<name>A0ABR5SHN6_9BACT</name>
<evidence type="ECO:0008006" key="3">
    <source>
        <dbReference type="Google" id="ProtNLM"/>
    </source>
</evidence>
<keyword evidence="2" id="KW-1185">Reference proteome</keyword>
<protein>
    <recommendedName>
        <fullName evidence="3">SIR2-like domain-containing protein</fullName>
    </recommendedName>
</protein>
<dbReference type="EMBL" id="LNQR01000030">
    <property type="protein sequence ID" value="KWT91683.1"/>
    <property type="molecule type" value="Genomic_DNA"/>
</dbReference>
<sequence>MICGILTKDNYLEVLVSDEILFKPNVPKEIKESVNNGTLAVFIGAGVSSIVGCERWDQLANSLVKKCYDKGFINFKESEELSKIQDHKKTISICYHIMNGSNKIDIFYDIMKNSLKEDEDIAIPNIYDDIYKLRGLFITTNADTHFDRLFNTPNILYQRQNFKYNKIDQTNLYHIHGSIRETDSLIFTVASYMERYNDSDFGTFLQRIFREYTVLFIGYGLGEFEILDFLLRKDKNNKIKSPPRHFMLYPLYTGQENILKYMQSYYSDLRINICAYAIDKKGYRQLEDVIKHWNKEINQITDFLPKSFEQLDAVMQTKSKTKIMRTLQKIKNDKSLEDYFFKILAVDRKPIKWLIPLKGAGYFNPNNNPKPQEVHNKKGYYTVPSWNILDALKNMSLRNEENPLEEVTEILIEIVNGIISYRVDGKRIDNYKTDSKILEIISHIPISYINKNHIDFIKDAIYSNFATSLMDRVICELFLPKLIHEKNIDLIIELLKVIFLYRELDISGDRRCISGMDIYYLKQTIDKNKSGIASLCPVDAVRVGLEKVKEILTKYNGRFSFIWIPTIEDHPQTRFPDKYECQLVHFIRDMLESSQPKEIEAIVNDMLKSKHDIMKRLAYHTIRHHYKNLSHLLWNIEGNPLSPLTMHELYELLKSRCKDFSQQQINLLLGWIDSMELYVPDEIKENHEKRASYEAYYKKEWLLSLDSANPDVKKKYDEYHAINDASYDHP</sequence>
<dbReference type="InterPro" id="IPR029035">
    <property type="entry name" value="DHS-like_NAD/FAD-binding_dom"/>
</dbReference>
<reference evidence="1 2" key="1">
    <citation type="submission" date="2015-11" db="EMBL/GenBank/DDBJ databases">
        <authorList>
            <person name="Lin W."/>
        </authorList>
    </citation>
    <scope>NUCLEOTIDE SEQUENCE [LARGE SCALE GENOMIC DNA]</scope>
    <source>
        <strain evidence="1 2">HCH-1</strain>
    </source>
</reference>
<dbReference type="SUPFAM" id="SSF52467">
    <property type="entry name" value="DHS-like NAD/FAD-binding domain"/>
    <property type="match status" value="1"/>
</dbReference>
<organism evidence="1 2">
    <name type="scientific">Candidatus Magnetominusculus xianensis</name>
    <dbReference type="NCBI Taxonomy" id="1748249"/>
    <lineage>
        <taxon>Bacteria</taxon>
        <taxon>Pseudomonadati</taxon>
        <taxon>Nitrospirota</taxon>
        <taxon>Nitrospiria</taxon>
        <taxon>Nitrospirales</taxon>
        <taxon>Nitrospiraceae</taxon>
        <taxon>Candidatus Magnetominusculus</taxon>
    </lineage>
</organism>
<dbReference type="Pfam" id="PF13289">
    <property type="entry name" value="SIR2_2"/>
    <property type="match status" value="1"/>
</dbReference>
<evidence type="ECO:0000313" key="1">
    <source>
        <dbReference type="EMBL" id="KWT91683.1"/>
    </source>
</evidence>
<proteinExistence type="predicted"/>
<gene>
    <name evidence="1" type="ORF">ASN18_0801</name>
</gene>
<dbReference type="Proteomes" id="UP000060487">
    <property type="component" value="Unassembled WGS sequence"/>
</dbReference>
<accession>A0ABR5SHN6</accession>
<evidence type="ECO:0000313" key="2">
    <source>
        <dbReference type="Proteomes" id="UP000060487"/>
    </source>
</evidence>